<dbReference type="STRING" id="1618207.UM93_15385"/>
<sequence length="283" mass="29299">MTMTDQGFSRKTFLKTGALGAAAAVLSVPTLGAGLASAALPAVNMEKVVLAAQVDPYRGSVAITAGAGPSVKLVQQALIAKKFLAAGYADGNFGKMTIAAYKKYQQSLGYTGLDASGLPGPTSLKKLGTNRYTVTRPITVGAKTTVSGKRVNTRTKNMLVAAGKRAGITMSLTQGSYNPGGVGASAGTHDGGGVVDISVSGKTSAQMTKMVKALREVGFAAWHRTPAQGFAHHIHAVAICDTDMSPSAQAQVGDYYRGRNGLASHAADDGPKVTKTYWEEYLR</sequence>
<dbReference type="InterPro" id="IPR036366">
    <property type="entry name" value="PGBDSf"/>
</dbReference>
<feature type="chain" id="PRO_5002281140" evidence="1">
    <location>
        <begin position="39"/>
        <end position="283"/>
    </location>
</feature>
<dbReference type="Proteomes" id="UP000061839">
    <property type="component" value="Chromosome"/>
</dbReference>
<evidence type="ECO:0000259" key="2">
    <source>
        <dbReference type="Pfam" id="PF01471"/>
    </source>
</evidence>
<dbReference type="AlphaFoldDB" id="A0A0D4C1W4"/>
<proteinExistence type="predicted"/>
<evidence type="ECO:0000256" key="1">
    <source>
        <dbReference type="SAM" id="SignalP"/>
    </source>
</evidence>
<reference evidence="3 4" key="1">
    <citation type="journal article" date="2015" name="Genome Announc.">
        <title>Complete Genome Sequencing of Protease-Producing Novel Arthrobacter sp. Strain IHBB 11108 Using PacBio Single-Molecule Real-Time Sequencing Technology.</title>
        <authorList>
            <person name="Kiran S."/>
            <person name="Swarnkar M.K."/>
            <person name="Pal M."/>
            <person name="Thakur R."/>
            <person name="Tewari R."/>
            <person name="Singh A.K."/>
            <person name="Gulati A."/>
        </authorList>
    </citation>
    <scope>NUCLEOTIDE SEQUENCE [LARGE SCALE GENOMIC DNA]</scope>
    <source>
        <strain evidence="3 4">IHBB 11108</strain>
    </source>
</reference>
<dbReference type="KEGG" id="ari:UM93_15385"/>
<protein>
    <submittedName>
        <fullName evidence="3">Peptidoglycan-binding protein</fullName>
    </submittedName>
</protein>
<dbReference type="PROSITE" id="PS51318">
    <property type="entry name" value="TAT"/>
    <property type="match status" value="1"/>
</dbReference>
<evidence type="ECO:0000313" key="3">
    <source>
        <dbReference type="EMBL" id="AJT42524.1"/>
    </source>
</evidence>
<name>A0A0D4C1W4_9MICC</name>
<evidence type="ECO:0000313" key="4">
    <source>
        <dbReference type="Proteomes" id="UP000061839"/>
    </source>
</evidence>
<dbReference type="HOGENOM" id="CLU_986561_0_0_11"/>
<dbReference type="EMBL" id="CP011005">
    <property type="protein sequence ID" value="AJT42524.1"/>
    <property type="molecule type" value="Genomic_DNA"/>
</dbReference>
<gene>
    <name evidence="3" type="ORF">UM93_15385</name>
</gene>
<dbReference type="Gene3D" id="1.10.101.10">
    <property type="entry name" value="PGBD-like superfamily/PGBD"/>
    <property type="match status" value="1"/>
</dbReference>
<organism evidence="3 4">
    <name type="scientific">Psychromicrobium lacuslunae</name>
    <dbReference type="NCBI Taxonomy" id="1618207"/>
    <lineage>
        <taxon>Bacteria</taxon>
        <taxon>Bacillati</taxon>
        <taxon>Actinomycetota</taxon>
        <taxon>Actinomycetes</taxon>
        <taxon>Micrococcales</taxon>
        <taxon>Micrococcaceae</taxon>
        <taxon>Psychromicrobium</taxon>
    </lineage>
</organism>
<dbReference type="InterPro" id="IPR002477">
    <property type="entry name" value="Peptidoglycan-bd-like"/>
</dbReference>
<feature type="signal peptide" evidence="1">
    <location>
        <begin position="1"/>
        <end position="38"/>
    </location>
</feature>
<dbReference type="SUPFAM" id="SSF47090">
    <property type="entry name" value="PGBD-like"/>
    <property type="match status" value="1"/>
</dbReference>
<dbReference type="Pfam" id="PF01471">
    <property type="entry name" value="PG_binding_1"/>
    <property type="match status" value="1"/>
</dbReference>
<dbReference type="InterPro" id="IPR006311">
    <property type="entry name" value="TAT_signal"/>
</dbReference>
<accession>A0A0D4C1W4</accession>
<keyword evidence="4" id="KW-1185">Reference proteome</keyword>
<dbReference type="InterPro" id="IPR036365">
    <property type="entry name" value="PGBD-like_sf"/>
</dbReference>
<feature type="domain" description="Peptidoglycan binding-like" evidence="2">
    <location>
        <begin position="68"/>
        <end position="126"/>
    </location>
</feature>
<dbReference type="PATRIC" id="fig|1618207.4.peg.3130"/>
<keyword evidence="1" id="KW-0732">Signal</keyword>